<keyword evidence="4" id="KW-0067">ATP-binding</keyword>
<dbReference type="InterPro" id="IPR027417">
    <property type="entry name" value="P-loop_NTPase"/>
</dbReference>
<evidence type="ECO:0000256" key="6">
    <source>
        <dbReference type="PROSITE-ProRule" id="PRU00552"/>
    </source>
</evidence>
<evidence type="ECO:0000256" key="7">
    <source>
        <dbReference type="SAM" id="MobiDB-lite"/>
    </source>
</evidence>
<keyword evidence="2 11" id="KW-0378">Hydrolase</keyword>
<protein>
    <submittedName>
        <fullName evidence="11">DEAD-box ATP-dependent RNA helicase CshA</fullName>
        <ecNumber evidence="11">3.6.4.13</ecNumber>
    </submittedName>
</protein>
<sequence length="423" mass="46845">MKNFTDFNIQAELSAQLTKLGFVTPTEVQAQVIPLALEGKDILASAQTGSGKTMAFLLPLISKITDEPHKTALIMVPTRELAAQVATVAKRLCSYNNKINIALLIGGESMVPQFKQLERKPNLVIGTPGRINDHMMRKTLATKNISFLVLDETDRMLGLGFEEQLFEIAKFLPKERQCLMFSATIAPKIMTVATQYLNNHERITVGSTTTPAPNIEHDIIFTSEAKKYDQLVDQLNSREGSIIVFVKTKRSADNIAQRLNSLNLSADAIHGDLMQRQRLRVISRFRKQDYRIMVATDVAARGLDIDHVKHVINYDLPHCPEDYIHRIGRTARAGASGSALCLVSPDDQKKWRDINRMMNPNAPKEHVNDNRDAKKRSYDSKPAWKRSGSPSASKAPFGTRAPKKRSGGGGAGGGFSRPKVSAS</sequence>
<dbReference type="InterPro" id="IPR001650">
    <property type="entry name" value="Helicase_C-like"/>
</dbReference>
<keyword evidence="1" id="KW-0547">Nucleotide-binding</keyword>
<dbReference type="SMART" id="SM00490">
    <property type="entry name" value="HELICc"/>
    <property type="match status" value="1"/>
</dbReference>
<keyword evidence="3 11" id="KW-0347">Helicase</keyword>
<dbReference type="AlphaFoldDB" id="A0A0F5MMU1"/>
<name>A0A0F5MMU1_9RICK</name>
<evidence type="ECO:0000256" key="5">
    <source>
        <dbReference type="ARBA" id="ARBA00038437"/>
    </source>
</evidence>
<comment type="caution">
    <text evidence="11">The sequence shown here is derived from an EMBL/GenBank/DDBJ whole genome shotgun (WGS) entry which is preliminary data.</text>
</comment>
<reference evidence="11 12" key="1">
    <citation type="submission" date="2015-02" db="EMBL/GenBank/DDBJ databases">
        <title>Single cell genomics of a rare environmental alphaproteobacterium provides unique insights into Rickettsiaceae evolution.</title>
        <authorList>
            <person name="Martijn J."/>
            <person name="Schulz F."/>
            <person name="Zaremba-Niedzwiedzka K."/>
            <person name="Viklund J."/>
            <person name="Stepanauskas R."/>
            <person name="Andersson S.G.E."/>
            <person name="Horn M."/>
            <person name="Guy L."/>
            <person name="Ettema T.J.G."/>
        </authorList>
    </citation>
    <scope>NUCLEOTIDE SEQUENCE [LARGE SCALE GENOMIC DNA]</scope>
    <source>
        <strain evidence="11 12">SCGC AAA041-L04</strain>
    </source>
</reference>
<dbReference type="SUPFAM" id="SSF52540">
    <property type="entry name" value="P-loop containing nucleoside triphosphate hydrolases"/>
    <property type="match status" value="1"/>
</dbReference>
<proteinExistence type="inferred from homology"/>
<feature type="domain" description="DEAD-box RNA helicase Q" evidence="10">
    <location>
        <begin position="2"/>
        <end position="30"/>
    </location>
</feature>
<dbReference type="PANTHER" id="PTHR47959">
    <property type="entry name" value="ATP-DEPENDENT RNA HELICASE RHLE-RELATED"/>
    <property type="match status" value="1"/>
</dbReference>
<feature type="region of interest" description="Disordered" evidence="7">
    <location>
        <begin position="357"/>
        <end position="423"/>
    </location>
</feature>
<dbReference type="PATRIC" id="fig|1607817.3.peg.786"/>
<evidence type="ECO:0000256" key="4">
    <source>
        <dbReference type="ARBA" id="ARBA00022840"/>
    </source>
</evidence>
<dbReference type="InterPro" id="IPR044742">
    <property type="entry name" value="DEAD/DEAH_RhlB"/>
</dbReference>
<dbReference type="GO" id="GO:0003676">
    <property type="term" value="F:nucleic acid binding"/>
    <property type="evidence" value="ECO:0007669"/>
    <property type="project" value="InterPro"/>
</dbReference>
<feature type="domain" description="Helicase ATP-binding" evidence="8">
    <location>
        <begin position="33"/>
        <end position="203"/>
    </location>
</feature>
<dbReference type="Proteomes" id="UP000033358">
    <property type="component" value="Unassembled WGS sequence"/>
</dbReference>
<evidence type="ECO:0000256" key="3">
    <source>
        <dbReference type="ARBA" id="ARBA00022806"/>
    </source>
</evidence>
<evidence type="ECO:0000256" key="2">
    <source>
        <dbReference type="ARBA" id="ARBA00022801"/>
    </source>
</evidence>
<dbReference type="InterPro" id="IPR014014">
    <property type="entry name" value="RNA_helicase_DEAD_Q_motif"/>
</dbReference>
<dbReference type="PANTHER" id="PTHR47959:SF1">
    <property type="entry name" value="ATP-DEPENDENT RNA HELICASE DBPA"/>
    <property type="match status" value="1"/>
</dbReference>
<evidence type="ECO:0000259" key="8">
    <source>
        <dbReference type="PROSITE" id="PS51192"/>
    </source>
</evidence>
<accession>A0A0F5MMU1</accession>
<dbReference type="EMBL" id="JYHA01000129">
    <property type="protein sequence ID" value="KKB96115.1"/>
    <property type="molecule type" value="Genomic_DNA"/>
</dbReference>
<dbReference type="CDD" id="cd00268">
    <property type="entry name" value="DEADc"/>
    <property type="match status" value="1"/>
</dbReference>
<dbReference type="Pfam" id="PF00270">
    <property type="entry name" value="DEAD"/>
    <property type="match status" value="1"/>
</dbReference>
<dbReference type="GO" id="GO:0016787">
    <property type="term" value="F:hydrolase activity"/>
    <property type="evidence" value="ECO:0007669"/>
    <property type="project" value="UniProtKB-KW"/>
</dbReference>
<dbReference type="PROSITE" id="PS51194">
    <property type="entry name" value="HELICASE_CTER"/>
    <property type="match status" value="1"/>
</dbReference>
<feature type="compositionally biased region" description="Basic and acidic residues" evidence="7">
    <location>
        <begin position="363"/>
        <end position="379"/>
    </location>
</feature>
<feature type="short sequence motif" description="Q motif" evidence="6">
    <location>
        <begin position="2"/>
        <end position="30"/>
    </location>
</feature>
<gene>
    <name evidence="11" type="primary">cshA</name>
    <name evidence="11" type="ORF">SZ25_00785</name>
</gene>
<feature type="domain" description="Helicase C-terminal" evidence="9">
    <location>
        <begin position="227"/>
        <end position="374"/>
    </location>
</feature>
<dbReference type="PROSITE" id="PS51192">
    <property type="entry name" value="HELICASE_ATP_BIND_1"/>
    <property type="match status" value="1"/>
</dbReference>
<dbReference type="Gene3D" id="3.40.50.300">
    <property type="entry name" value="P-loop containing nucleotide triphosphate hydrolases"/>
    <property type="match status" value="2"/>
</dbReference>
<organism evidence="11 12">
    <name type="scientific">Candidatus Arcanibacter lacustris</name>
    <dbReference type="NCBI Taxonomy" id="1607817"/>
    <lineage>
        <taxon>Bacteria</taxon>
        <taxon>Pseudomonadati</taxon>
        <taxon>Pseudomonadota</taxon>
        <taxon>Alphaproteobacteria</taxon>
        <taxon>Rickettsiales</taxon>
        <taxon>Candidatus Arcanibacter</taxon>
    </lineage>
</organism>
<comment type="similarity">
    <text evidence="5">Belongs to the DEAD box helicase family.</text>
</comment>
<evidence type="ECO:0000313" key="11">
    <source>
        <dbReference type="EMBL" id="KKB96115.1"/>
    </source>
</evidence>
<keyword evidence="12" id="KW-1185">Reference proteome</keyword>
<dbReference type="Pfam" id="PF00271">
    <property type="entry name" value="Helicase_C"/>
    <property type="match status" value="1"/>
</dbReference>
<dbReference type="EC" id="3.6.4.13" evidence="11"/>
<dbReference type="GO" id="GO:0003724">
    <property type="term" value="F:RNA helicase activity"/>
    <property type="evidence" value="ECO:0007669"/>
    <property type="project" value="UniProtKB-EC"/>
</dbReference>
<dbReference type="SMART" id="SM00487">
    <property type="entry name" value="DEXDc"/>
    <property type="match status" value="1"/>
</dbReference>
<dbReference type="InterPro" id="IPR050079">
    <property type="entry name" value="DEAD_box_RNA_helicase"/>
</dbReference>
<evidence type="ECO:0000313" key="12">
    <source>
        <dbReference type="Proteomes" id="UP000033358"/>
    </source>
</evidence>
<dbReference type="PROSITE" id="PS51195">
    <property type="entry name" value="Q_MOTIF"/>
    <property type="match status" value="1"/>
</dbReference>
<dbReference type="InterPro" id="IPR014001">
    <property type="entry name" value="Helicase_ATP-bd"/>
</dbReference>
<dbReference type="InterPro" id="IPR011545">
    <property type="entry name" value="DEAD/DEAH_box_helicase_dom"/>
</dbReference>
<dbReference type="CDD" id="cd18787">
    <property type="entry name" value="SF2_C_DEAD"/>
    <property type="match status" value="1"/>
</dbReference>
<dbReference type="GO" id="GO:0005524">
    <property type="term" value="F:ATP binding"/>
    <property type="evidence" value="ECO:0007669"/>
    <property type="project" value="UniProtKB-KW"/>
</dbReference>
<dbReference type="GO" id="GO:0005829">
    <property type="term" value="C:cytosol"/>
    <property type="evidence" value="ECO:0007669"/>
    <property type="project" value="TreeGrafter"/>
</dbReference>
<evidence type="ECO:0000259" key="10">
    <source>
        <dbReference type="PROSITE" id="PS51195"/>
    </source>
</evidence>
<evidence type="ECO:0000259" key="9">
    <source>
        <dbReference type="PROSITE" id="PS51194"/>
    </source>
</evidence>
<evidence type="ECO:0000256" key="1">
    <source>
        <dbReference type="ARBA" id="ARBA00022741"/>
    </source>
</evidence>